<feature type="domain" description="CRISPR system ring nuclease SSO1393-like" evidence="1">
    <location>
        <begin position="51"/>
        <end position="182"/>
    </location>
</feature>
<dbReference type="Proteomes" id="UP000255328">
    <property type="component" value="Unassembled WGS sequence"/>
</dbReference>
<dbReference type="OrthoDB" id="84882at2"/>
<evidence type="ECO:0000313" key="2">
    <source>
        <dbReference type="EMBL" id="STO31957.1"/>
    </source>
</evidence>
<dbReference type="AlphaFoldDB" id="A0A377GY74"/>
<proteinExistence type="predicted"/>
<gene>
    <name evidence="2" type="ORF">NCTC10723_01421</name>
</gene>
<dbReference type="InterPro" id="IPR013442">
    <property type="entry name" value="SSO1393-like"/>
</dbReference>
<name>A0A377GY74_9FUSO</name>
<organism evidence="2 3">
    <name type="scientific">Fusobacterium necrogenes</name>
    <dbReference type="NCBI Taxonomy" id="858"/>
    <lineage>
        <taxon>Bacteria</taxon>
        <taxon>Fusobacteriati</taxon>
        <taxon>Fusobacteriota</taxon>
        <taxon>Fusobacteriia</taxon>
        <taxon>Fusobacteriales</taxon>
        <taxon>Fusobacteriaceae</taxon>
        <taxon>Fusobacterium</taxon>
    </lineage>
</organism>
<sequence length="363" mass="42421">MDNLIITVGTSLIENYIKHNPEKENITKDDILSFYEKEKIEDLRDRRFGLEIISIENLRKKDIFSGRHLFMITHDTVNGRLAGEVLEEFFLSKGIVRRVTRKAVEKMNKRNPDEFRTKGLRNLVEEVGDIVEQVGNKYNIAVCTVGGYTAEIFMVSLMAQILGIKSYFMFREFEDVTEIPPLPIKIDYNYYLENKEFFNTISNNERLEKEKVEKYLNENLELSYFLEEVKDGEKTYVELSAMGDFYLKTVKNCKYLPRRTTNVPVSEKEIPSSTITERPQELDDMLSLLKGSPYVNKLKVVFHNPNRKLKVSKFFILDSDDFESTLALEMKTSMGGFRVDIYTVADTKKEYEALMVYFNENFL</sequence>
<reference evidence="2 3" key="1">
    <citation type="submission" date="2018-06" db="EMBL/GenBank/DDBJ databases">
        <authorList>
            <consortium name="Pathogen Informatics"/>
            <person name="Doyle S."/>
        </authorList>
    </citation>
    <scope>NUCLEOTIDE SEQUENCE [LARGE SCALE GENOMIC DNA]</scope>
    <source>
        <strain evidence="2 3">NCTC10723</strain>
    </source>
</reference>
<keyword evidence="3" id="KW-1185">Reference proteome</keyword>
<evidence type="ECO:0000259" key="1">
    <source>
        <dbReference type="Pfam" id="PF09651"/>
    </source>
</evidence>
<evidence type="ECO:0000313" key="3">
    <source>
        <dbReference type="Proteomes" id="UP000255328"/>
    </source>
</evidence>
<dbReference type="EMBL" id="UGGU01000003">
    <property type="protein sequence ID" value="STO31957.1"/>
    <property type="molecule type" value="Genomic_DNA"/>
</dbReference>
<dbReference type="RefSeq" id="WP_115270731.1">
    <property type="nucleotide sequence ID" value="NZ_CASFEE010000029.1"/>
</dbReference>
<accession>A0A377GY74</accession>
<protein>
    <submittedName>
        <fullName evidence="2">Uncharacterized protein conserved in archaea</fullName>
    </submittedName>
</protein>
<dbReference type="Pfam" id="PF09651">
    <property type="entry name" value="Cas_APE2256"/>
    <property type="match status" value="1"/>
</dbReference>
<dbReference type="Gene3D" id="3.40.50.10770">
    <property type="entry name" value="Hypothetical protein VC1899 like domain (Restriction endonuclease-like)"/>
    <property type="match status" value="1"/>
</dbReference>